<proteinExistence type="predicted"/>
<accession>A0A5D4T5I4</accession>
<gene>
    <name evidence="2" type="ORF">FZC76_06455</name>
</gene>
<dbReference type="Pfam" id="PF00535">
    <property type="entry name" value="Glycos_transf_2"/>
    <property type="match status" value="1"/>
</dbReference>
<dbReference type="InterPro" id="IPR001173">
    <property type="entry name" value="Glyco_trans_2-like"/>
</dbReference>
<dbReference type="PANTHER" id="PTHR43685">
    <property type="entry name" value="GLYCOSYLTRANSFERASE"/>
    <property type="match status" value="1"/>
</dbReference>
<keyword evidence="2" id="KW-0808">Transferase</keyword>
<dbReference type="InterPro" id="IPR050834">
    <property type="entry name" value="Glycosyltransf_2"/>
</dbReference>
<feature type="domain" description="Glycosyltransferase 2-like" evidence="1">
    <location>
        <begin position="3"/>
        <end position="130"/>
    </location>
</feature>
<comment type="caution">
    <text evidence="2">The sequence shown here is derived from an EMBL/GenBank/DDBJ whole genome shotgun (WGS) entry which is preliminary data.</text>
</comment>
<dbReference type="STRING" id="79883.GCA_001636495_01070"/>
<dbReference type="Gene3D" id="3.90.550.10">
    <property type="entry name" value="Spore Coat Polysaccharide Biosynthesis Protein SpsA, Chain A"/>
    <property type="match status" value="1"/>
</dbReference>
<evidence type="ECO:0000313" key="2">
    <source>
        <dbReference type="EMBL" id="TYS69958.1"/>
    </source>
</evidence>
<organism evidence="2 3">
    <name type="scientific">Sutcliffiella horikoshii</name>
    <dbReference type="NCBI Taxonomy" id="79883"/>
    <lineage>
        <taxon>Bacteria</taxon>
        <taxon>Bacillati</taxon>
        <taxon>Bacillota</taxon>
        <taxon>Bacilli</taxon>
        <taxon>Bacillales</taxon>
        <taxon>Bacillaceae</taxon>
        <taxon>Sutcliffiella</taxon>
    </lineage>
</organism>
<reference evidence="2 3" key="1">
    <citation type="submission" date="2019-08" db="EMBL/GenBank/DDBJ databases">
        <title>Bacillus genomes from the desert of Cuatro Cienegas, Coahuila.</title>
        <authorList>
            <person name="Olmedo-Alvarez G."/>
        </authorList>
    </citation>
    <scope>NUCLEOTIDE SEQUENCE [LARGE SCALE GENOMIC DNA]</scope>
    <source>
        <strain evidence="2 3">CH28_1T</strain>
    </source>
</reference>
<dbReference type="InterPro" id="IPR029044">
    <property type="entry name" value="Nucleotide-diphossugar_trans"/>
</dbReference>
<name>A0A5D4T5I4_9BACI</name>
<sequence length="265" mass="31159">MISVVIPTLGTREMELERLFQSLSDQTYQNFEAIVVSQDNHEKVGNLLANYSFAYEHVKLDRKGLSYSRNVGINYTKGNIVTFSDDDCWYEPHAFLEVHNFFEENNAGIVCYQIFDPEKKEYYKDYPNNAQENLRFQDLFRKSSIEIFLNLQVVNKEKVLFDEDFGLGAKYPSGEENIFLHMMHKEGYKISYVPKVVVYHGKPSMDTRLNFKAFSSKGPLFKRIFNTPVGFAMLTFLFIKKFNHLERPFPFYIASLKEMLQYKKK</sequence>
<dbReference type="SUPFAM" id="SSF53448">
    <property type="entry name" value="Nucleotide-diphospho-sugar transferases"/>
    <property type="match status" value="1"/>
</dbReference>
<dbReference type="Proteomes" id="UP000322524">
    <property type="component" value="Unassembled WGS sequence"/>
</dbReference>
<dbReference type="EMBL" id="VTEV01000002">
    <property type="protein sequence ID" value="TYS69958.1"/>
    <property type="molecule type" value="Genomic_DNA"/>
</dbReference>
<dbReference type="AlphaFoldDB" id="A0A5D4T5I4"/>
<protein>
    <submittedName>
        <fullName evidence="2">Glycosyltransferase family 2 protein</fullName>
    </submittedName>
</protein>
<dbReference type="PANTHER" id="PTHR43685:SF3">
    <property type="entry name" value="SLR2126 PROTEIN"/>
    <property type="match status" value="1"/>
</dbReference>
<dbReference type="CDD" id="cd00761">
    <property type="entry name" value="Glyco_tranf_GTA_type"/>
    <property type="match status" value="1"/>
</dbReference>
<dbReference type="GO" id="GO:0016740">
    <property type="term" value="F:transferase activity"/>
    <property type="evidence" value="ECO:0007669"/>
    <property type="project" value="UniProtKB-KW"/>
</dbReference>
<evidence type="ECO:0000259" key="1">
    <source>
        <dbReference type="Pfam" id="PF00535"/>
    </source>
</evidence>
<evidence type="ECO:0000313" key="3">
    <source>
        <dbReference type="Proteomes" id="UP000322524"/>
    </source>
</evidence>
<dbReference type="OrthoDB" id="153025at2"/>